<sequence length="266" mass="30271">MSGDVEENPGPPKEDTGKQYNELISLITGLHSKIDAKHEELMESINEVREAQVSLEQKVAELDNRLCAVEECVRVSDSEPNRQRVPEVLSVNKRLDELEDRSRRENLIFYGIEDCDSETWAQSEEKNCQILNETLKLNLGSSDDRISHAHRLGRFVVGKSRPVIVKFASFKFRESILQSRSSFRESHVSISEDFCRATRSVRKKLFEFGRASGEKYTVKYNKLYINKKCFVYSPVTDSVCELHTNAQNSSEASSSATHADEDTLLS</sequence>
<comment type="caution">
    <text evidence="2">The sequence shown here is derived from an EMBL/GenBank/DDBJ whole genome shotgun (WGS) entry which is preliminary data.</text>
</comment>
<dbReference type="VEuPathDB" id="VectorBase:LOC119165496"/>
<dbReference type="Proteomes" id="UP000821866">
    <property type="component" value="Chromosome 3"/>
</dbReference>
<name>A0A9J6EB52_RHIMP</name>
<dbReference type="EMBL" id="JABSTU010000005">
    <property type="protein sequence ID" value="KAH8031301.1"/>
    <property type="molecule type" value="Genomic_DNA"/>
</dbReference>
<gene>
    <name evidence="2" type="ORF">HPB51_015457</name>
</gene>
<dbReference type="AlphaFoldDB" id="A0A9J6EB52"/>
<evidence type="ECO:0000256" key="1">
    <source>
        <dbReference type="SAM" id="Coils"/>
    </source>
</evidence>
<accession>A0A9J6EB52</accession>
<feature type="coiled-coil region" evidence="1">
    <location>
        <begin position="38"/>
        <end position="65"/>
    </location>
</feature>
<proteinExistence type="predicted"/>
<keyword evidence="1" id="KW-0175">Coiled coil</keyword>
<dbReference type="InterPro" id="IPR004244">
    <property type="entry name" value="Transposase_22"/>
</dbReference>
<dbReference type="PANTHER" id="PTHR11505">
    <property type="entry name" value="L1 TRANSPOSABLE ELEMENT-RELATED"/>
    <property type="match status" value="1"/>
</dbReference>
<organism evidence="2 3">
    <name type="scientific">Rhipicephalus microplus</name>
    <name type="common">Cattle tick</name>
    <name type="synonym">Boophilus microplus</name>
    <dbReference type="NCBI Taxonomy" id="6941"/>
    <lineage>
        <taxon>Eukaryota</taxon>
        <taxon>Metazoa</taxon>
        <taxon>Ecdysozoa</taxon>
        <taxon>Arthropoda</taxon>
        <taxon>Chelicerata</taxon>
        <taxon>Arachnida</taxon>
        <taxon>Acari</taxon>
        <taxon>Parasitiformes</taxon>
        <taxon>Ixodida</taxon>
        <taxon>Ixodoidea</taxon>
        <taxon>Ixodidae</taxon>
        <taxon>Rhipicephalinae</taxon>
        <taxon>Rhipicephalus</taxon>
        <taxon>Boophilus</taxon>
    </lineage>
</organism>
<evidence type="ECO:0000313" key="2">
    <source>
        <dbReference type="EMBL" id="KAH8031301.1"/>
    </source>
</evidence>
<evidence type="ECO:0000313" key="3">
    <source>
        <dbReference type="Proteomes" id="UP000821866"/>
    </source>
</evidence>
<dbReference type="Gene3D" id="3.30.70.1820">
    <property type="entry name" value="L1 transposable element, RRM domain"/>
    <property type="match status" value="1"/>
</dbReference>
<protein>
    <submittedName>
        <fullName evidence="2">Uncharacterized protein</fullName>
    </submittedName>
</protein>
<reference evidence="2" key="1">
    <citation type="journal article" date="2020" name="Cell">
        <title>Large-Scale Comparative Analyses of Tick Genomes Elucidate Their Genetic Diversity and Vector Capacities.</title>
        <authorList>
            <consortium name="Tick Genome and Microbiome Consortium (TIGMIC)"/>
            <person name="Jia N."/>
            <person name="Wang J."/>
            <person name="Shi W."/>
            <person name="Du L."/>
            <person name="Sun Y."/>
            <person name="Zhan W."/>
            <person name="Jiang J.F."/>
            <person name="Wang Q."/>
            <person name="Zhang B."/>
            <person name="Ji P."/>
            <person name="Bell-Sakyi L."/>
            <person name="Cui X.M."/>
            <person name="Yuan T.T."/>
            <person name="Jiang B.G."/>
            <person name="Yang W.F."/>
            <person name="Lam T.T."/>
            <person name="Chang Q.C."/>
            <person name="Ding S.J."/>
            <person name="Wang X.J."/>
            <person name="Zhu J.G."/>
            <person name="Ruan X.D."/>
            <person name="Zhao L."/>
            <person name="Wei J.T."/>
            <person name="Ye R.Z."/>
            <person name="Que T.C."/>
            <person name="Du C.H."/>
            <person name="Zhou Y.H."/>
            <person name="Cheng J.X."/>
            <person name="Dai P.F."/>
            <person name="Guo W.B."/>
            <person name="Han X.H."/>
            <person name="Huang E.J."/>
            <person name="Li L.F."/>
            <person name="Wei W."/>
            <person name="Gao Y.C."/>
            <person name="Liu J.Z."/>
            <person name="Shao H.Z."/>
            <person name="Wang X."/>
            <person name="Wang C.C."/>
            <person name="Yang T.C."/>
            <person name="Huo Q.B."/>
            <person name="Li W."/>
            <person name="Chen H.Y."/>
            <person name="Chen S.E."/>
            <person name="Zhou L.G."/>
            <person name="Ni X.B."/>
            <person name="Tian J.H."/>
            <person name="Sheng Y."/>
            <person name="Liu T."/>
            <person name="Pan Y.S."/>
            <person name="Xia L.Y."/>
            <person name="Li J."/>
            <person name="Zhao F."/>
            <person name="Cao W.C."/>
        </authorList>
    </citation>
    <scope>NUCLEOTIDE SEQUENCE</scope>
    <source>
        <strain evidence="2">Rmic-2018</strain>
    </source>
</reference>
<keyword evidence="3" id="KW-1185">Reference proteome</keyword>
<reference evidence="2" key="2">
    <citation type="submission" date="2021-09" db="EMBL/GenBank/DDBJ databases">
        <authorList>
            <person name="Jia N."/>
            <person name="Wang J."/>
            <person name="Shi W."/>
            <person name="Du L."/>
            <person name="Sun Y."/>
            <person name="Zhan W."/>
            <person name="Jiang J."/>
            <person name="Wang Q."/>
            <person name="Zhang B."/>
            <person name="Ji P."/>
            <person name="Sakyi L.B."/>
            <person name="Cui X."/>
            <person name="Yuan T."/>
            <person name="Jiang B."/>
            <person name="Yang W."/>
            <person name="Lam T.T.-Y."/>
            <person name="Chang Q."/>
            <person name="Ding S."/>
            <person name="Wang X."/>
            <person name="Zhu J."/>
            <person name="Ruan X."/>
            <person name="Zhao L."/>
            <person name="Wei J."/>
            <person name="Que T."/>
            <person name="Du C."/>
            <person name="Cheng J."/>
            <person name="Dai P."/>
            <person name="Han X."/>
            <person name="Huang E."/>
            <person name="Gao Y."/>
            <person name="Liu J."/>
            <person name="Shao H."/>
            <person name="Ye R."/>
            <person name="Li L."/>
            <person name="Wei W."/>
            <person name="Wang X."/>
            <person name="Wang C."/>
            <person name="Huo Q."/>
            <person name="Li W."/>
            <person name="Guo W."/>
            <person name="Chen H."/>
            <person name="Chen S."/>
            <person name="Zhou L."/>
            <person name="Zhou L."/>
            <person name="Ni X."/>
            <person name="Tian J."/>
            <person name="Zhou Y."/>
            <person name="Sheng Y."/>
            <person name="Liu T."/>
            <person name="Pan Y."/>
            <person name="Xia L."/>
            <person name="Li J."/>
            <person name="Zhao F."/>
            <person name="Cao W."/>
        </authorList>
    </citation>
    <scope>NUCLEOTIDE SEQUENCE</scope>
    <source>
        <strain evidence="2">Rmic-2018</strain>
        <tissue evidence="2">Larvae</tissue>
    </source>
</reference>